<feature type="coiled-coil region" evidence="1">
    <location>
        <begin position="53"/>
        <end position="97"/>
    </location>
</feature>
<accession>A0ABS2N4X2</accession>
<evidence type="ECO:0000313" key="2">
    <source>
        <dbReference type="EMBL" id="MBM7573139.1"/>
    </source>
</evidence>
<keyword evidence="3" id="KW-1185">Reference proteome</keyword>
<evidence type="ECO:0000313" key="3">
    <source>
        <dbReference type="Proteomes" id="UP001296943"/>
    </source>
</evidence>
<dbReference type="Proteomes" id="UP001296943">
    <property type="component" value="Unassembled WGS sequence"/>
</dbReference>
<gene>
    <name evidence="2" type="ORF">JOC48_003688</name>
</gene>
<protein>
    <submittedName>
        <fullName evidence="2">RNase H-like nuclease (RuvC/YqgF family)</fullName>
    </submittedName>
</protein>
<comment type="caution">
    <text evidence="2">The sequence shown here is derived from an EMBL/GenBank/DDBJ whole genome shotgun (WGS) entry which is preliminary data.</text>
</comment>
<organism evidence="2 3">
    <name type="scientific">Aquibacillus albus</name>
    <dbReference type="NCBI Taxonomy" id="1168171"/>
    <lineage>
        <taxon>Bacteria</taxon>
        <taxon>Bacillati</taxon>
        <taxon>Bacillota</taxon>
        <taxon>Bacilli</taxon>
        <taxon>Bacillales</taxon>
        <taxon>Bacillaceae</taxon>
        <taxon>Aquibacillus</taxon>
    </lineage>
</organism>
<proteinExistence type="predicted"/>
<keyword evidence="1" id="KW-0175">Coiled coil</keyword>
<sequence length="97" mass="11828">MKVTCKEGCQKEFEIKELKKEDIKVSGQNIERYYIECPECKKEYKSFYMNDDIKSIQKQIRTLKNKYPLKEKQKKKLAKLNRKIEYLSKQLKKEIEE</sequence>
<name>A0ABS2N4X2_9BACI</name>
<evidence type="ECO:0000256" key="1">
    <source>
        <dbReference type="SAM" id="Coils"/>
    </source>
</evidence>
<dbReference type="EMBL" id="JAFBDR010000027">
    <property type="protein sequence ID" value="MBM7573139.1"/>
    <property type="molecule type" value="Genomic_DNA"/>
</dbReference>
<reference evidence="2 3" key="1">
    <citation type="submission" date="2021-01" db="EMBL/GenBank/DDBJ databases">
        <title>Genomic Encyclopedia of Type Strains, Phase IV (KMG-IV): sequencing the most valuable type-strain genomes for metagenomic binning, comparative biology and taxonomic classification.</title>
        <authorList>
            <person name="Goeker M."/>
        </authorList>
    </citation>
    <scope>NUCLEOTIDE SEQUENCE [LARGE SCALE GENOMIC DNA]</scope>
    <source>
        <strain evidence="2 3">DSM 23711</strain>
    </source>
</reference>
<dbReference type="RefSeq" id="WP_204501806.1">
    <property type="nucleotide sequence ID" value="NZ_JAFBDR010000027.1"/>
</dbReference>